<reference evidence="3" key="1">
    <citation type="submission" date="2021-05" db="EMBL/GenBank/DDBJ databases">
        <title>Energy efficiency and biological interactions define the core microbiome of deep oligotrophic groundwater.</title>
        <authorList>
            <person name="Mehrshad M."/>
            <person name="Lopez-Fernandez M."/>
            <person name="Bell E."/>
            <person name="Bernier-Latmani R."/>
            <person name="Bertilsson S."/>
            <person name="Dopson M."/>
        </authorList>
    </citation>
    <scope>NUCLEOTIDE SEQUENCE</scope>
    <source>
        <strain evidence="3">Modern_marine.mb.64</strain>
    </source>
</reference>
<gene>
    <name evidence="3" type="ORF">KJ970_20925</name>
</gene>
<dbReference type="Proteomes" id="UP000777784">
    <property type="component" value="Unassembled WGS sequence"/>
</dbReference>
<dbReference type="GO" id="GO:0003676">
    <property type="term" value="F:nucleic acid binding"/>
    <property type="evidence" value="ECO:0007669"/>
    <property type="project" value="InterPro"/>
</dbReference>
<dbReference type="InterPro" id="IPR038763">
    <property type="entry name" value="DHH_sf"/>
</dbReference>
<dbReference type="InterPro" id="IPR051319">
    <property type="entry name" value="Oligoribo/pAp-PDE_c-di-AMP_PDE"/>
</dbReference>
<evidence type="ECO:0000259" key="1">
    <source>
        <dbReference type="Pfam" id="PF01368"/>
    </source>
</evidence>
<dbReference type="PANTHER" id="PTHR47618">
    <property type="entry name" value="BIFUNCTIONAL OLIGORIBONUCLEASE AND PAP PHOSPHATASE NRNA"/>
    <property type="match status" value="1"/>
</dbReference>
<comment type="caution">
    <text evidence="3">The sequence shown here is derived from an EMBL/GenBank/DDBJ whole genome shotgun (WGS) entry which is preliminary data.</text>
</comment>
<evidence type="ECO:0000259" key="2">
    <source>
        <dbReference type="Pfam" id="PF02272"/>
    </source>
</evidence>
<protein>
    <submittedName>
        <fullName evidence="3">Bifunctional oligoribonuclease/PAP phosphatase NrnA</fullName>
    </submittedName>
</protein>
<proteinExistence type="predicted"/>
<dbReference type="Gene3D" id="3.90.1640.10">
    <property type="entry name" value="inorganic pyrophosphatase (n-terminal core)"/>
    <property type="match status" value="1"/>
</dbReference>
<feature type="domain" description="DDH" evidence="1">
    <location>
        <begin position="20"/>
        <end position="162"/>
    </location>
</feature>
<sequence length="334" mass="36157">MNPSRQLQEVARHLQSVTSVMLTTHAQPDGDGIGSILALGRALEQLHIKVILINSDPTPVRFEYLDADKQIVVWREGAQLPEVDLILVLDTHNLDMLGGLEEPIAASPIPHIFLDHHPQRASLPGTECYCIPEASSTGELVFDLIHLLDIPLDAAMAECLYVSLTYDTNMFKYIRNQPRTLEVAADLIRAGANADRVYRHVFASNPPEKIKLLGTLLMQTAFACGGRLCYVDIPCDLFKGAGVTQEALRDIVTLLLEVAGVEIAVVFKETSPAEVKVSLRSKGILSINGIAAEFGGGGHPFASGIEMSGSLTEVRDKVLNRLCCLLESSPAGGV</sequence>
<dbReference type="Pfam" id="PF01368">
    <property type="entry name" value="DHH"/>
    <property type="match status" value="1"/>
</dbReference>
<dbReference type="AlphaFoldDB" id="A0A948S0L1"/>
<dbReference type="Pfam" id="PF02272">
    <property type="entry name" value="DHHA1"/>
    <property type="match status" value="1"/>
</dbReference>
<feature type="domain" description="DHHA1" evidence="2">
    <location>
        <begin position="233"/>
        <end position="319"/>
    </location>
</feature>
<dbReference type="PANTHER" id="PTHR47618:SF1">
    <property type="entry name" value="BIFUNCTIONAL OLIGORIBONUCLEASE AND PAP PHOSPHATASE NRNA"/>
    <property type="match status" value="1"/>
</dbReference>
<dbReference type="InterPro" id="IPR001667">
    <property type="entry name" value="DDH_dom"/>
</dbReference>
<evidence type="ECO:0000313" key="3">
    <source>
        <dbReference type="EMBL" id="MBU2693391.1"/>
    </source>
</evidence>
<organism evidence="3 4">
    <name type="scientific">Eiseniibacteriota bacterium</name>
    <dbReference type="NCBI Taxonomy" id="2212470"/>
    <lineage>
        <taxon>Bacteria</taxon>
        <taxon>Candidatus Eiseniibacteriota</taxon>
    </lineage>
</organism>
<evidence type="ECO:0000313" key="4">
    <source>
        <dbReference type="Proteomes" id="UP000777784"/>
    </source>
</evidence>
<dbReference type="EMBL" id="JAHJDP010000119">
    <property type="protein sequence ID" value="MBU2693391.1"/>
    <property type="molecule type" value="Genomic_DNA"/>
</dbReference>
<dbReference type="Gene3D" id="3.10.310.30">
    <property type="match status" value="1"/>
</dbReference>
<dbReference type="SUPFAM" id="SSF64182">
    <property type="entry name" value="DHH phosphoesterases"/>
    <property type="match status" value="1"/>
</dbReference>
<name>A0A948S0L1_UNCEI</name>
<dbReference type="InterPro" id="IPR003156">
    <property type="entry name" value="DHHA1_dom"/>
</dbReference>
<accession>A0A948S0L1</accession>